<dbReference type="Pfam" id="PF07331">
    <property type="entry name" value="TctB"/>
    <property type="match status" value="1"/>
</dbReference>
<accession>A0A4Q7NJ54</accession>
<keyword evidence="1" id="KW-1133">Transmembrane helix</keyword>
<evidence type="ECO:0000256" key="1">
    <source>
        <dbReference type="SAM" id="Phobius"/>
    </source>
</evidence>
<reference evidence="3 4" key="1">
    <citation type="submission" date="2019-02" db="EMBL/GenBank/DDBJ databases">
        <title>Genomic Encyclopedia of Type Strains, Phase IV (KMG-IV): sequencing the most valuable type-strain genomes for metagenomic binning, comparative biology and taxonomic classification.</title>
        <authorList>
            <person name="Goeker M."/>
        </authorList>
    </citation>
    <scope>NUCLEOTIDE SEQUENCE [LARGE SCALE GENOMIC DNA]</scope>
    <source>
        <strain evidence="3 4">K24</strain>
    </source>
</reference>
<dbReference type="EMBL" id="SGXC01000001">
    <property type="protein sequence ID" value="RZS84908.1"/>
    <property type="molecule type" value="Genomic_DNA"/>
</dbReference>
<sequence>MSGGRVVLNDRLLGTAALVFAAVMVWQGYGLEAPFAYEPVGPRAFPMLLSLVIGLCGLWLAAKGGNPVEAVAAGVKGRVVAVSVALAAYAFLFQWLGIVLATFLMSLPVGRAFGGSWLKTGIAGLVLGVAVFLLFDKVLDVVLPTGLLGGLL</sequence>
<protein>
    <submittedName>
        <fullName evidence="3">Putative tricarboxylic transport membrane protein</fullName>
    </submittedName>
</protein>
<name>A0A4Q7NJ54_9BURK</name>
<feature type="domain" description="DUF1468" evidence="2">
    <location>
        <begin position="14"/>
        <end position="144"/>
    </location>
</feature>
<dbReference type="InterPro" id="IPR009936">
    <property type="entry name" value="DUF1468"/>
</dbReference>
<keyword evidence="4" id="KW-1185">Reference proteome</keyword>
<feature type="transmembrane region" description="Helical" evidence="1">
    <location>
        <begin position="82"/>
        <end position="105"/>
    </location>
</feature>
<feature type="transmembrane region" description="Helical" evidence="1">
    <location>
        <begin position="12"/>
        <end position="31"/>
    </location>
</feature>
<keyword evidence="1" id="KW-0812">Transmembrane</keyword>
<comment type="caution">
    <text evidence="3">The sequence shown here is derived from an EMBL/GenBank/DDBJ whole genome shotgun (WGS) entry which is preliminary data.</text>
</comment>
<feature type="transmembrane region" description="Helical" evidence="1">
    <location>
        <begin position="43"/>
        <end position="62"/>
    </location>
</feature>
<dbReference type="AlphaFoldDB" id="A0A4Q7NJ54"/>
<keyword evidence="1" id="KW-0472">Membrane</keyword>
<evidence type="ECO:0000313" key="3">
    <source>
        <dbReference type="EMBL" id="RZS84908.1"/>
    </source>
</evidence>
<feature type="transmembrane region" description="Helical" evidence="1">
    <location>
        <begin position="117"/>
        <end position="135"/>
    </location>
</feature>
<dbReference type="Proteomes" id="UP000292445">
    <property type="component" value="Unassembled WGS sequence"/>
</dbReference>
<gene>
    <name evidence="3" type="ORF">EV675_0929</name>
</gene>
<organism evidence="3 4">
    <name type="scientific">Pigmentiphaga kullae</name>
    <dbReference type="NCBI Taxonomy" id="151784"/>
    <lineage>
        <taxon>Bacteria</taxon>
        <taxon>Pseudomonadati</taxon>
        <taxon>Pseudomonadota</taxon>
        <taxon>Betaproteobacteria</taxon>
        <taxon>Burkholderiales</taxon>
        <taxon>Alcaligenaceae</taxon>
        <taxon>Pigmentiphaga</taxon>
    </lineage>
</organism>
<evidence type="ECO:0000259" key="2">
    <source>
        <dbReference type="Pfam" id="PF07331"/>
    </source>
</evidence>
<evidence type="ECO:0000313" key="4">
    <source>
        <dbReference type="Proteomes" id="UP000292445"/>
    </source>
</evidence>
<proteinExistence type="predicted"/>